<dbReference type="PROSITE" id="PS51257">
    <property type="entry name" value="PROKAR_LIPOPROTEIN"/>
    <property type="match status" value="1"/>
</dbReference>
<evidence type="ECO:0000256" key="3">
    <source>
        <dbReference type="ARBA" id="ARBA00022448"/>
    </source>
</evidence>
<evidence type="ECO:0000256" key="2">
    <source>
        <dbReference type="ARBA" id="ARBA00010742"/>
    </source>
</evidence>
<sequence length="345" mass="36895">MTIRTRSLPGALVLALLLVAGAVTGCGGDEAASRHARGEVTFGYTADYSGAAALAVAQKRGLWRGTGLTPRLKRFTNGPLQVQALGSEDLDFGYLGPGALWMSATGRAPVIAVNMLGQADRVVARPGSGIRTAADLKGKKVAVAEGTSGDMILHLALRRAGLKTSDITKIGMDAGTVVTAVSSGNVDAAATWYPLVDTMRDQVPGLREIVRTQDFSPKMTFPNVFVTQPELASRDPELVTEVVGVLRRANDWIVRHPAASEKVVADFLDVPASRTAGSTRHVQLLTSREKTDLGREGTLQRWFDALAQVFHEMTRLPGREDPDDYYLQDLYARAATAPTGKGVTR</sequence>
<feature type="domain" description="Solute-binding protein family 3/N-terminal" evidence="5">
    <location>
        <begin position="39"/>
        <end position="256"/>
    </location>
</feature>
<evidence type="ECO:0000313" key="6">
    <source>
        <dbReference type="EMBL" id="UNS95359.1"/>
    </source>
</evidence>
<keyword evidence="7" id="KW-1185">Reference proteome</keyword>
<comment type="subcellular location">
    <subcellularLocation>
        <location evidence="1">Periplasm</location>
    </subcellularLocation>
</comment>
<dbReference type="PANTHER" id="PTHR30024:SF47">
    <property type="entry name" value="TAURINE-BINDING PERIPLASMIC PROTEIN"/>
    <property type="match status" value="1"/>
</dbReference>
<dbReference type="SMART" id="SM00062">
    <property type="entry name" value="PBPb"/>
    <property type="match status" value="1"/>
</dbReference>
<dbReference type="Gene3D" id="3.40.190.10">
    <property type="entry name" value="Periplasmic binding protein-like II"/>
    <property type="match status" value="2"/>
</dbReference>
<organism evidence="6 7">
    <name type="scientific">Streptomyces tubbatahanensis</name>
    <dbReference type="NCBI Taxonomy" id="2923272"/>
    <lineage>
        <taxon>Bacteria</taxon>
        <taxon>Bacillati</taxon>
        <taxon>Actinomycetota</taxon>
        <taxon>Actinomycetes</taxon>
        <taxon>Kitasatosporales</taxon>
        <taxon>Streptomycetaceae</taxon>
        <taxon>Streptomyces</taxon>
    </lineage>
</organism>
<evidence type="ECO:0000313" key="7">
    <source>
        <dbReference type="Proteomes" id="UP001202244"/>
    </source>
</evidence>
<evidence type="ECO:0000256" key="4">
    <source>
        <dbReference type="ARBA" id="ARBA00022729"/>
    </source>
</evidence>
<keyword evidence="3" id="KW-0813">Transport</keyword>
<evidence type="ECO:0000256" key="1">
    <source>
        <dbReference type="ARBA" id="ARBA00004418"/>
    </source>
</evidence>
<dbReference type="EMBL" id="CP093846">
    <property type="protein sequence ID" value="UNS95359.1"/>
    <property type="molecule type" value="Genomic_DNA"/>
</dbReference>
<comment type="similarity">
    <text evidence="2">Belongs to the bacterial solute-binding protein SsuA/TauA family.</text>
</comment>
<dbReference type="InterPro" id="IPR001638">
    <property type="entry name" value="Solute-binding_3/MltF_N"/>
</dbReference>
<dbReference type="SUPFAM" id="SSF53850">
    <property type="entry name" value="Periplasmic binding protein-like II"/>
    <property type="match status" value="1"/>
</dbReference>
<dbReference type="Proteomes" id="UP001202244">
    <property type="component" value="Chromosome"/>
</dbReference>
<keyword evidence="4" id="KW-0732">Signal</keyword>
<protein>
    <submittedName>
        <fullName evidence="6">Aliphatic sulfonate ABC transporter substrate-binding protein</fullName>
    </submittedName>
</protein>
<dbReference type="PANTHER" id="PTHR30024">
    <property type="entry name" value="ALIPHATIC SULFONATES-BINDING PROTEIN-RELATED"/>
    <property type="match status" value="1"/>
</dbReference>
<reference evidence="6 7" key="1">
    <citation type="journal article" date="2023" name="Microbiol. Spectr.">
        <title>Synergy between Genome Mining, Metabolomics, and Bioinformatics Uncovers Antibacterial Chlorinated Carbazole Alkaloids and Their Biosynthetic Gene Cluster from Streptomyces tubbatahanensis sp. nov., a Novel Actinomycete Isolated from Sulu Sea, Philippines.</title>
        <authorList>
            <person name="Tenebro C.P."/>
            <person name="Trono D.J.V.L."/>
            <person name="Balida L.A.P."/>
            <person name="Bayog L.K.A."/>
            <person name="Bruna J.R."/>
            <person name="Sabido E.M."/>
            <person name="Caspe D.P.C."/>
            <person name="de Los Santos E.L.C."/>
            <person name="Saludes J.P."/>
            <person name="Dalisay D.S."/>
        </authorList>
    </citation>
    <scope>NUCLEOTIDE SEQUENCE [LARGE SCALE GENOMIC DNA]</scope>
    <source>
        <strain evidence="6 7">DSD3025</strain>
    </source>
</reference>
<dbReference type="Pfam" id="PF09084">
    <property type="entry name" value="NMT1"/>
    <property type="match status" value="1"/>
</dbReference>
<dbReference type="InterPro" id="IPR010067">
    <property type="entry name" value="ABC_SsuA_sub-bd"/>
</dbReference>
<name>A0ABY3XLT6_9ACTN</name>
<proteinExistence type="inferred from homology"/>
<accession>A0ABY3XLT6</accession>
<dbReference type="InterPro" id="IPR015168">
    <property type="entry name" value="SsuA/THI5"/>
</dbReference>
<dbReference type="RefSeq" id="WP_242748923.1">
    <property type="nucleotide sequence ID" value="NZ_CP093846.1"/>
</dbReference>
<dbReference type="NCBIfam" id="TIGR01728">
    <property type="entry name" value="SsuA_fam"/>
    <property type="match status" value="1"/>
</dbReference>
<evidence type="ECO:0000259" key="5">
    <source>
        <dbReference type="SMART" id="SM00062"/>
    </source>
</evidence>
<gene>
    <name evidence="6" type="ORF">MMF93_01895</name>
</gene>